<proteinExistence type="predicted"/>
<dbReference type="EMBL" id="JBANQN010000001">
    <property type="protein sequence ID" value="KAK6803476.1"/>
    <property type="molecule type" value="Genomic_DNA"/>
</dbReference>
<accession>A0AAN8YQ09</accession>
<gene>
    <name evidence="1" type="ORF">RDI58_001260</name>
</gene>
<dbReference type="AlphaFoldDB" id="A0AAN8YQ09"/>
<dbReference type="Proteomes" id="UP001371456">
    <property type="component" value="Unassembled WGS sequence"/>
</dbReference>
<name>A0AAN8YQ09_SOLBU</name>
<sequence length="82" mass="8453">MASVSIGITSLVGISVWKLEFYIVNSINGGIDVYGAMACACWTVNFSAEDNKNTDVSASFTTGLDTSRTSGGGTKLAPIGLV</sequence>
<evidence type="ECO:0000313" key="1">
    <source>
        <dbReference type="EMBL" id="KAK6803476.1"/>
    </source>
</evidence>
<organism evidence="1 2">
    <name type="scientific">Solanum bulbocastanum</name>
    <name type="common">Wild potato</name>
    <dbReference type="NCBI Taxonomy" id="147425"/>
    <lineage>
        <taxon>Eukaryota</taxon>
        <taxon>Viridiplantae</taxon>
        <taxon>Streptophyta</taxon>
        <taxon>Embryophyta</taxon>
        <taxon>Tracheophyta</taxon>
        <taxon>Spermatophyta</taxon>
        <taxon>Magnoliopsida</taxon>
        <taxon>eudicotyledons</taxon>
        <taxon>Gunneridae</taxon>
        <taxon>Pentapetalae</taxon>
        <taxon>asterids</taxon>
        <taxon>lamiids</taxon>
        <taxon>Solanales</taxon>
        <taxon>Solanaceae</taxon>
        <taxon>Solanoideae</taxon>
        <taxon>Solaneae</taxon>
        <taxon>Solanum</taxon>
    </lineage>
</organism>
<comment type="caution">
    <text evidence="1">The sequence shown here is derived from an EMBL/GenBank/DDBJ whole genome shotgun (WGS) entry which is preliminary data.</text>
</comment>
<protein>
    <submittedName>
        <fullName evidence="1">Uncharacterized protein</fullName>
    </submittedName>
</protein>
<keyword evidence="2" id="KW-1185">Reference proteome</keyword>
<reference evidence="1 2" key="1">
    <citation type="submission" date="2024-02" db="EMBL/GenBank/DDBJ databases">
        <title>de novo genome assembly of Solanum bulbocastanum strain 11H21.</title>
        <authorList>
            <person name="Hosaka A.J."/>
        </authorList>
    </citation>
    <scope>NUCLEOTIDE SEQUENCE [LARGE SCALE GENOMIC DNA]</scope>
    <source>
        <tissue evidence="1">Young leaves</tissue>
    </source>
</reference>
<evidence type="ECO:0000313" key="2">
    <source>
        <dbReference type="Proteomes" id="UP001371456"/>
    </source>
</evidence>